<accession>B6VUS3</accession>
<reference evidence="2 3" key="2">
    <citation type="submission" date="2008-10" db="EMBL/GenBank/DDBJ databases">
        <authorList>
            <person name="Fulton L."/>
            <person name="Clifton S."/>
            <person name="Fulton B."/>
            <person name="Xu J."/>
            <person name="Minx P."/>
            <person name="Pepin K.H."/>
            <person name="Johnson M."/>
            <person name="Thiruvilangam P."/>
            <person name="Bhonagiri V."/>
            <person name="Nash W.E."/>
            <person name="Mardis E.R."/>
            <person name="Wilson R.K."/>
        </authorList>
    </citation>
    <scope>NUCLEOTIDE SEQUENCE [LARGE SCALE GENOMIC DNA]</scope>
    <source>
        <strain evidence="2 3">DSM 17855</strain>
    </source>
</reference>
<dbReference type="Proteomes" id="UP000004849">
    <property type="component" value="Unassembled WGS sequence"/>
</dbReference>
<feature type="region of interest" description="Disordered" evidence="1">
    <location>
        <begin position="52"/>
        <end position="78"/>
    </location>
</feature>
<gene>
    <name evidence="2" type="ORF">BACDOR_01031</name>
</gene>
<protein>
    <submittedName>
        <fullName evidence="2">Uncharacterized protein</fullName>
    </submittedName>
</protein>
<evidence type="ECO:0000313" key="2">
    <source>
        <dbReference type="EMBL" id="EEB26486.1"/>
    </source>
</evidence>
<organism evidence="2 3">
    <name type="scientific">Phocaeicola dorei DSM 17855</name>
    <dbReference type="NCBI Taxonomy" id="483217"/>
    <lineage>
        <taxon>Bacteria</taxon>
        <taxon>Pseudomonadati</taxon>
        <taxon>Bacteroidota</taxon>
        <taxon>Bacteroidia</taxon>
        <taxon>Bacteroidales</taxon>
        <taxon>Bacteroidaceae</taxon>
        <taxon>Phocaeicola</taxon>
    </lineage>
</organism>
<proteinExistence type="predicted"/>
<reference evidence="2 3" key="1">
    <citation type="submission" date="2008-10" db="EMBL/GenBank/DDBJ databases">
        <title>Draft genome sequence of Bacteroides dorei (DSM 17855).</title>
        <authorList>
            <person name="Sudarsanam P."/>
            <person name="Ley R."/>
            <person name="Guruge J."/>
            <person name="Turnbaugh P.J."/>
            <person name="Mahowald M."/>
            <person name="Liep D."/>
            <person name="Gordon J."/>
        </authorList>
    </citation>
    <scope>NUCLEOTIDE SEQUENCE [LARGE SCALE GENOMIC DNA]</scope>
    <source>
        <strain evidence="2 3">DSM 17855</strain>
    </source>
</reference>
<sequence length="78" mass="9024">MVKETEKLLKSDPKLVIARPYYGSRNDTALQKLDKKGHEIKELDYNVSAREFPKAPEAPQKEQLSEPTEYEQAVQTFE</sequence>
<name>B6VUS3_9BACT</name>
<dbReference type="HOGENOM" id="CLU_2614562_0_0_10"/>
<feature type="compositionally biased region" description="Basic and acidic residues" evidence="1">
    <location>
        <begin position="52"/>
        <end position="64"/>
    </location>
</feature>
<evidence type="ECO:0000256" key="1">
    <source>
        <dbReference type="SAM" id="MobiDB-lite"/>
    </source>
</evidence>
<evidence type="ECO:0000313" key="3">
    <source>
        <dbReference type="Proteomes" id="UP000004849"/>
    </source>
</evidence>
<dbReference type="EMBL" id="ABWZ01000017">
    <property type="protein sequence ID" value="EEB26486.1"/>
    <property type="molecule type" value="Genomic_DNA"/>
</dbReference>
<dbReference type="AlphaFoldDB" id="B6VUS3"/>